<evidence type="ECO:0000313" key="1">
    <source>
        <dbReference type="EMBL" id="CAF1519867.1"/>
    </source>
</evidence>
<keyword evidence="3" id="KW-1185">Reference proteome</keyword>
<dbReference type="EMBL" id="CAJNOQ010023781">
    <property type="protein sequence ID" value="CAF1519867.1"/>
    <property type="molecule type" value="Genomic_DNA"/>
</dbReference>
<dbReference type="EMBL" id="CAJOBC010089332">
    <property type="protein sequence ID" value="CAF4379382.1"/>
    <property type="molecule type" value="Genomic_DNA"/>
</dbReference>
<dbReference type="AlphaFoldDB" id="A0A815UAL5"/>
<name>A0A815UAL5_9BILA</name>
<organism evidence="1 3">
    <name type="scientific">Didymodactylos carnosus</name>
    <dbReference type="NCBI Taxonomy" id="1234261"/>
    <lineage>
        <taxon>Eukaryota</taxon>
        <taxon>Metazoa</taxon>
        <taxon>Spiralia</taxon>
        <taxon>Gnathifera</taxon>
        <taxon>Rotifera</taxon>
        <taxon>Eurotatoria</taxon>
        <taxon>Bdelloidea</taxon>
        <taxon>Philodinida</taxon>
        <taxon>Philodinidae</taxon>
        <taxon>Didymodactylos</taxon>
    </lineage>
</organism>
<evidence type="ECO:0000313" key="3">
    <source>
        <dbReference type="Proteomes" id="UP000663829"/>
    </source>
</evidence>
<dbReference type="OrthoDB" id="10049308at2759"/>
<dbReference type="Proteomes" id="UP000681722">
    <property type="component" value="Unassembled WGS sequence"/>
</dbReference>
<protein>
    <recommendedName>
        <fullName evidence="4">VWFA domain-containing protein</fullName>
    </recommendedName>
</protein>
<sequence>MMTPVDGTERTRWDELCSIVKIVLEIGTIFDSNGVDIFFLNRQAFLNITDPIEVDQAFAGRPSGFTPLAPALRSIFKLPAAHRGHDKKLLVFIATDGAPTDEKGNSNLPELERVMRDERQSETTHVMFLLCTDDPACVDYLNQWDRTMVHVDVTDDFRTEREKIRRYRGPNYPFSLGEYIIKALIGAIDQEIDNLNEPGLTQSAGGQ</sequence>
<evidence type="ECO:0000313" key="2">
    <source>
        <dbReference type="EMBL" id="CAF4379382.1"/>
    </source>
</evidence>
<evidence type="ECO:0008006" key="4">
    <source>
        <dbReference type="Google" id="ProtNLM"/>
    </source>
</evidence>
<dbReference type="Proteomes" id="UP000663829">
    <property type="component" value="Unassembled WGS sequence"/>
</dbReference>
<accession>A0A815UAL5</accession>
<dbReference type="PANTHER" id="PTHR34706">
    <property type="entry name" value="SLR1338 PROTEIN"/>
    <property type="match status" value="1"/>
</dbReference>
<reference evidence="1" key="1">
    <citation type="submission" date="2021-02" db="EMBL/GenBank/DDBJ databases">
        <authorList>
            <person name="Nowell W R."/>
        </authorList>
    </citation>
    <scope>NUCLEOTIDE SEQUENCE</scope>
</reference>
<dbReference type="PANTHER" id="PTHR34706:SF1">
    <property type="entry name" value="VWFA DOMAIN-CONTAINING PROTEIN"/>
    <property type="match status" value="1"/>
</dbReference>
<proteinExistence type="predicted"/>
<comment type="caution">
    <text evidence="1">The sequence shown here is derived from an EMBL/GenBank/DDBJ whole genome shotgun (WGS) entry which is preliminary data.</text>
</comment>
<gene>
    <name evidence="1" type="ORF">GPM918_LOCUS37505</name>
    <name evidence="2" type="ORF">SRO942_LOCUS38272</name>
</gene>